<keyword evidence="6" id="KW-0812">Transmembrane</keyword>
<dbReference type="AlphaFoldDB" id="A0A5E4GNB2"/>
<dbReference type="GO" id="GO:0008270">
    <property type="term" value="F:zinc ion binding"/>
    <property type="evidence" value="ECO:0007669"/>
    <property type="project" value="UniProtKB-KW"/>
</dbReference>
<keyword evidence="7" id="KW-0479">Metal-binding</keyword>
<evidence type="ECO:0000256" key="8">
    <source>
        <dbReference type="ARBA" id="ARBA00022729"/>
    </source>
</evidence>
<keyword evidence="10" id="KW-0833">Ubl conjugation pathway</keyword>
<evidence type="ECO:0000256" key="7">
    <source>
        <dbReference type="ARBA" id="ARBA00022723"/>
    </source>
</evidence>
<keyword evidence="12" id="KW-1133">Transmembrane helix</keyword>
<reference evidence="17" key="1">
    <citation type="journal article" date="2020" name="Plant J.">
        <title>Transposons played a major role in the diversification between the closely related almond and peach genomes: results from the almond genome sequence.</title>
        <authorList>
            <person name="Alioto T."/>
            <person name="Alexiou K.G."/>
            <person name="Bardil A."/>
            <person name="Barteri F."/>
            <person name="Castanera R."/>
            <person name="Cruz F."/>
            <person name="Dhingra A."/>
            <person name="Duval H."/>
            <person name="Fernandez I Marti A."/>
            <person name="Frias L."/>
            <person name="Galan B."/>
            <person name="Garcia J.L."/>
            <person name="Howad W."/>
            <person name="Gomez-Garrido J."/>
            <person name="Gut M."/>
            <person name="Julca I."/>
            <person name="Morata J."/>
            <person name="Puigdomenech P."/>
            <person name="Ribeca P."/>
            <person name="Rubio Cabetas M.J."/>
            <person name="Vlasova A."/>
            <person name="Wirthensohn M."/>
            <person name="Garcia-Mas J."/>
            <person name="Gabaldon T."/>
            <person name="Casacuberta J.M."/>
            <person name="Arus P."/>
        </authorList>
    </citation>
    <scope>NUCLEOTIDE SEQUENCE [LARGE SCALE GENOMIC DNA]</scope>
    <source>
        <strain evidence="17">cv. Texas</strain>
    </source>
</reference>
<dbReference type="PANTHER" id="PTHR46279:SF9">
    <property type="entry name" value="OS01G0116300 PROTEIN"/>
    <property type="match status" value="1"/>
</dbReference>
<dbReference type="Proteomes" id="UP000327085">
    <property type="component" value="Unassembled WGS sequence"/>
</dbReference>
<evidence type="ECO:0000256" key="4">
    <source>
        <dbReference type="ARBA" id="ARBA00012483"/>
    </source>
</evidence>
<dbReference type="OMA" id="FCDYKND"/>
<feature type="non-terminal residue" evidence="16">
    <location>
        <position position="142"/>
    </location>
</feature>
<dbReference type="InParanoid" id="A0A5E4GNB2"/>
<dbReference type="Gramene" id="VVA41385">
    <property type="protein sequence ID" value="VVA41385"/>
    <property type="gene ID" value="Prudul26B000617"/>
</dbReference>
<dbReference type="InterPro" id="IPR046948">
    <property type="entry name" value="ATL20-22-like"/>
</dbReference>
<dbReference type="GO" id="GO:0030247">
    <property type="term" value="F:polysaccharide binding"/>
    <property type="evidence" value="ECO:0007669"/>
    <property type="project" value="InterPro"/>
</dbReference>
<keyword evidence="8" id="KW-0732">Signal</keyword>
<name>A0A5E4GNB2_PRUDU</name>
<keyword evidence="9" id="KW-0863">Zinc-finger</keyword>
<evidence type="ECO:0000256" key="6">
    <source>
        <dbReference type="ARBA" id="ARBA00022692"/>
    </source>
</evidence>
<evidence type="ECO:0000313" key="17">
    <source>
        <dbReference type="Proteomes" id="UP000327085"/>
    </source>
</evidence>
<dbReference type="GO" id="GO:0016301">
    <property type="term" value="F:kinase activity"/>
    <property type="evidence" value="ECO:0007669"/>
    <property type="project" value="UniProtKB-KW"/>
</dbReference>
<keyword evidence="13" id="KW-0472">Membrane</keyword>
<comment type="subcellular location">
    <subcellularLocation>
        <location evidence="2">Membrane</location>
        <topology evidence="2">Single-pass membrane protein</topology>
    </subcellularLocation>
</comment>
<evidence type="ECO:0000256" key="1">
    <source>
        <dbReference type="ARBA" id="ARBA00000900"/>
    </source>
</evidence>
<protein>
    <recommendedName>
        <fullName evidence="4">RING-type E3 ubiquitin transferase</fullName>
        <ecNumber evidence="4">2.3.2.27</ecNumber>
    </recommendedName>
</protein>
<gene>
    <name evidence="16" type="ORF">ALMOND_2B000617</name>
</gene>
<evidence type="ECO:0000313" key="16">
    <source>
        <dbReference type="EMBL" id="VVA41385.1"/>
    </source>
</evidence>
<evidence type="ECO:0000256" key="9">
    <source>
        <dbReference type="ARBA" id="ARBA00022771"/>
    </source>
</evidence>
<comment type="similarity">
    <text evidence="14">Belongs to the RING-type zinc finger family. ATL subfamily.</text>
</comment>
<evidence type="ECO:0000256" key="10">
    <source>
        <dbReference type="ARBA" id="ARBA00022786"/>
    </source>
</evidence>
<comment type="catalytic activity">
    <reaction evidence="1">
        <text>S-ubiquitinyl-[E2 ubiquitin-conjugating enzyme]-L-cysteine + [acceptor protein]-L-lysine = [E2 ubiquitin-conjugating enzyme]-L-cysteine + N(6)-ubiquitinyl-[acceptor protein]-L-lysine.</text>
        <dbReference type="EC" id="2.3.2.27"/>
    </reaction>
</comment>
<feature type="domain" description="Wall-associated receptor kinase galacturonan-binding" evidence="15">
    <location>
        <begin position="15"/>
        <end position="80"/>
    </location>
</feature>
<dbReference type="EC" id="2.3.2.27" evidence="4"/>
<dbReference type="Pfam" id="PF13947">
    <property type="entry name" value="GUB_WAK_bind"/>
    <property type="match status" value="1"/>
</dbReference>
<evidence type="ECO:0000256" key="2">
    <source>
        <dbReference type="ARBA" id="ARBA00004167"/>
    </source>
</evidence>
<dbReference type="PANTHER" id="PTHR46279">
    <property type="entry name" value="RING/U-BOX SUPERFAMILY PROTEIN"/>
    <property type="match status" value="1"/>
</dbReference>
<evidence type="ECO:0000256" key="5">
    <source>
        <dbReference type="ARBA" id="ARBA00022679"/>
    </source>
</evidence>
<sequence length="142" mass="15908">MIVVIVLDALNGGDCRETRCHPDGPAIRFPFRLKGRQPIHCGFPGFDVSCTDDNQTILELPSSSAKFFVDAINYTSHTIRGRAYYGCLPRELFYSKGSYPFQFVGRTPLFSCPPSTVHDYTSDISDEIGVLHWSIPSCEHCK</sequence>
<dbReference type="InterPro" id="IPR025287">
    <property type="entry name" value="WAK_GUB"/>
</dbReference>
<dbReference type="EMBL" id="CABIKO010001280">
    <property type="protein sequence ID" value="VVA41385.1"/>
    <property type="molecule type" value="Genomic_DNA"/>
</dbReference>
<organism evidence="16 17">
    <name type="scientific">Prunus dulcis</name>
    <name type="common">Almond</name>
    <name type="synonym">Amygdalus dulcis</name>
    <dbReference type="NCBI Taxonomy" id="3755"/>
    <lineage>
        <taxon>Eukaryota</taxon>
        <taxon>Viridiplantae</taxon>
        <taxon>Streptophyta</taxon>
        <taxon>Embryophyta</taxon>
        <taxon>Tracheophyta</taxon>
        <taxon>Spermatophyta</taxon>
        <taxon>Magnoliopsida</taxon>
        <taxon>eudicotyledons</taxon>
        <taxon>Gunneridae</taxon>
        <taxon>Pentapetalae</taxon>
        <taxon>rosids</taxon>
        <taxon>fabids</taxon>
        <taxon>Rosales</taxon>
        <taxon>Rosaceae</taxon>
        <taxon>Amygdaloideae</taxon>
        <taxon>Amygdaleae</taxon>
        <taxon>Prunus</taxon>
    </lineage>
</organism>
<evidence type="ECO:0000259" key="15">
    <source>
        <dbReference type="Pfam" id="PF13947"/>
    </source>
</evidence>
<dbReference type="GO" id="GO:0061630">
    <property type="term" value="F:ubiquitin protein ligase activity"/>
    <property type="evidence" value="ECO:0007669"/>
    <property type="project" value="UniProtKB-EC"/>
</dbReference>
<evidence type="ECO:0000256" key="13">
    <source>
        <dbReference type="ARBA" id="ARBA00023136"/>
    </source>
</evidence>
<keyword evidence="16" id="KW-0418">Kinase</keyword>
<comment type="pathway">
    <text evidence="3">Protein modification; protein ubiquitination.</text>
</comment>
<evidence type="ECO:0000256" key="14">
    <source>
        <dbReference type="ARBA" id="ARBA00024209"/>
    </source>
</evidence>
<keyword evidence="11" id="KW-0862">Zinc</keyword>
<keyword evidence="5" id="KW-0808">Transferase</keyword>
<proteinExistence type="inferred from homology"/>
<evidence type="ECO:0000256" key="3">
    <source>
        <dbReference type="ARBA" id="ARBA00004906"/>
    </source>
</evidence>
<evidence type="ECO:0000256" key="11">
    <source>
        <dbReference type="ARBA" id="ARBA00022833"/>
    </source>
</evidence>
<accession>A0A5E4GNB2</accession>
<evidence type="ECO:0000256" key="12">
    <source>
        <dbReference type="ARBA" id="ARBA00022989"/>
    </source>
</evidence>
<dbReference type="GO" id="GO:0016020">
    <property type="term" value="C:membrane"/>
    <property type="evidence" value="ECO:0007669"/>
    <property type="project" value="UniProtKB-SubCell"/>
</dbReference>